<dbReference type="HOGENOM" id="CLU_014826_1_0_1"/>
<dbReference type="AlphaFoldDB" id="A0A0C9UBS5"/>
<dbReference type="EMBL" id="KN837364">
    <property type="protein sequence ID" value="KIJ26562.1"/>
    <property type="molecule type" value="Genomic_DNA"/>
</dbReference>
<evidence type="ECO:0000313" key="2">
    <source>
        <dbReference type="Proteomes" id="UP000054279"/>
    </source>
</evidence>
<sequence>KDPIRYHNGDEVLNHWIKVLTDIKDGCVEVVVGTGDDYPQVFDLWVVSKEEILSLWDEFRTSPVSRLLRTPPLVEAAVKANANIFFPGETSDDYSLSQGFESVMAIHVRRGDYAGPCKSFAKWNSSFFSWSQLPELPDPLIRGPPTEEGGFGQNNYEHEEMYRRRCAPTDEELVARIHDVKEEWHNNNASNGRKLRTLYIMTNGEMRWLEGFQKRMLIEGWDFVASTADLVLDSDQTAVSNVVDMDIARQSAVFMGNGWSSMTGNIVHRRIMDGHPYSSIRHF</sequence>
<dbReference type="OrthoDB" id="2559662at2759"/>
<dbReference type="Gene3D" id="3.40.50.11350">
    <property type="match status" value="1"/>
</dbReference>
<proteinExistence type="predicted"/>
<protein>
    <submittedName>
        <fullName evidence="1">Unplaced genomic scaffold SPHSTscaffold_289, whole genome shotgun sequence</fullName>
    </submittedName>
</protein>
<organism evidence="1 2">
    <name type="scientific">Sphaerobolus stellatus (strain SS14)</name>
    <dbReference type="NCBI Taxonomy" id="990650"/>
    <lineage>
        <taxon>Eukaryota</taxon>
        <taxon>Fungi</taxon>
        <taxon>Dikarya</taxon>
        <taxon>Basidiomycota</taxon>
        <taxon>Agaricomycotina</taxon>
        <taxon>Agaricomycetes</taxon>
        <taxon>Phallomycetidae</taxon>
        <taxon>Geastrales</taxon>
        <taxon>Sphaerobolaceae</taxon>
        <taxon>Sphaerobolus</taxon>
    </lineage>
</organism>
<name>A0A0C9UBS5_SPHS4</name>
<dbReference type="Proteomes" id="UP000054279">
    <property type="component" value="Unassembled WGS sequence"/>
</dbReference>
<accession>A0A0C9UBS5</accession>
<gene>
    <name evidence="1" type="ORF">M422DRAFT_192018</name>
</gene>
<keyword evidence="2" id="KW-1185">Reference proteome</keyword>
<dbReference type="CDD" id="cd11296">
    <property type="entry name" value="O-FucT_like"/>
    <property type="match status" value="1"/>
</dbReference>
<feature type="non-terminal residue" evidence="1">
    <location>
        <position position="1"/>
    </location>
</feature>
<evidence type="ECO:0000313" key="1">
    <source>
        <dbReference type="EMBL" id="KIJ26562.1"/>
    </source>
</evidence>
<reference evidence="1 2" key="1">
    <citation type="submission" date="2014-06" db="EMBL/GenBank/DDBJ databases">
        <title>Evolutionary Origins and Diversification of the Mycorrhizal Mutualists.</title>
        <authorList>
            <consortium name="DOE Joint Genome Institute"/>
            <consortium name="Mycorrhizal Genomics Consortium"/>
            <person name="Kohler A."/>
            <person name="Kuo A."/>
            <person name="Nagy L.G."/>
            <person name="Floudas D."/>
            <person name="Copeland A."/>
            <person name="Barry K.W."/>
            <person name="Cichocki N."/>
            <person name="Veneault-Fourrey C."/>
            <person name="LaButti K."/>
            <person name="Lindquist E.A."/>
            <person name="Lipzen A."/>
            <person name="Lundell T."/>
            <person name="Morin E."/>
            <person name="Murat C."/>
            <person name="Riley R."/>
            <person name="Ohm R."/>
            <person name="Sun H."/>
            <person name="Tunlid A."/>
            <person name="Henrissat B."/>
            <person name="Grigoriev I.V."/>
            <person name="Hibbett D.S."/>
            <person name="Martin F."/>
        </authorList>
    </citation>
    <scope>NUCLEOTIDE SEQUENCE [LARGE SCALE GENOMIC DNA]</scope>
    <source>
        <strain evidence="1 2">SS14</strain>
    </source>
</reference>